<dbReference type="EMBL" id="CAACVR010000001">
    <property type="protein sequence ID" value="VEU19624.1"/>
    <property type="molecule type" value="Genomic_DNA"/>
</dbReference>
<dbReference type="PANTHER" id="PTHR31834">
    <property type="entry name" value="INITIATION-SPECIFIC ALPHA-1,6-MANNOSYLTRANSFERASE"/>
    <property type="match status" value="1"/>
</dbReference>
<dbReference type="Gene3D" id="3.90.550.20">
    <property type="match status" value="1"/>
</dbReference>
<evidence type="ECO:0000313" key="3">
    <source>
        <dbReference type="EMBL" id="VEU19624.1"/>
    </source>
</evidence>
<dbReference type="AlphaFoldDB" id="A0A448YFC2"/>
<accession>A0A448YFC2</accession>
<evidence type="ECO:0000256" key="2">
    <source>
        <dbReference type="SAM" id="Phobius"/>
    </source>
</evidence>
<keyword evidence="2" id="KW-0812">Transmembrane</keyword>
<dbReference type="Pfam" id="PF04488">
    <property type="entry name" value="Gly_transf_sug"/>
    <property type="match status" value="1"/>
</dbReference>
<dbReference type="Proteomes" id="UP000290900">
    <property type="component" value="Unassembled WGS sequence"/>
</dbReference>
<dbReference type="GO" id="GO:0006487">
    <property type="term" value="P:protein N-linked glycosylation"/>
    <property type="evidence" value="ECO:0007669"/>
    <property type="project" value="TreeGrafter"/>
</dbReference>
<gene>
    <name evidence="3" type="ORF">BRENAR_LOCUS361</name>
</gene>
<dbReference type="InterPro" id="IPR029044">
    <property type="entry name" value="Nucleotide-diphossugar_trans"/>
</dbReference>
<keyword evidence="2" id="KW-0472">Membrane</keyword>
<proteinExistence type="inferred from homology"/>
<feature type="transmembrane region" description="Helical" evidence="2">
    <location>
        <begin position="31"/>
        <end position="49"/>
    </location>
</feature>
<comment type="similarity">
    <text evidence="1">Belongs to the glycosyltransferase 32 family.</text>
</comment>
<keyword evidence="4" id="KW-1185">Reference proteome</keyword>
<evidence type="ECO:0000256" key="1">
    <source>
        <dbReference type="ARBA" id="ARBA00009003"/>
    </source>
</evidence>
<protein>
    <submittedName>
        <fullName evidence="3">DEKNAAC100708</fullName>
    </submittedName>
</protein>
<dbReference type="FunCoup" id="A0A448YFC2">
    <property type="interactions" value="71"/>
</dbReference>
<dbReference type="SUPFAM" id="SSF53448">
    <property type="entry name" value="Nucleotide-diphospho-sugar transferases"/>
    <property type="match status" value="1"/>
</dbReference>
<dbReference type="PANTHER" id="PTHR31834:SF1">
    <property type="entry name" value="INITIATION-SPECIFIC ALPHA-1,6-MANNOSYLTRANSFERASE"/>
    <property type="match status" value="1"/>
</dbReference>
<dbReference type="GO" id="GO:0000009">
    <property type="term" value="F:alpha-1,6-mannosyltransferase activity"/>
    <property type="evidence" value="ECO:0007669"/>
    <property type="project" value="InterPro"/>
</dbReference>
<evidence type="ECO:0000313" key="4">
    <source>
        <dbReference type="Proteomes" id="UP000290900"/>
    </source>
</evidence>
<dbReference type="InParanoid" id="A0A448YFC2"/>
<dbReference type="GO" id="GO:0000136">
    <property type="term" value="C:mannan polymerase complex"/>
    <property type="evidence" value="ECO:0007669"/>
    <property type="project" value="TreeGrafter"/>
</dbReference>
<organism evidence="3 4">
    <name type="scientific">Brettanomyces naardenensis</name>
    <name type="common">Yeast</name>
    <dbReference type="NCBI Taxonomy" id="13370"/>
    <lineage>
        <taxon>Eukaryota</taxon>
        <taxon>Fungi</taxon>
        <taxon>Dikarya</taxon>
        <taxon>Ascomycota</taxon>
        <taxon>Saccharomycotina</taxon>
        <taxon>Pichiomycetes</taxon>
        <taxon>Pichiales</taxon>
        <taxon>Pichiaceae</taxon>
        <taxon>Brettanomyces</taxon>
    </lineage>
</organism>
<dbReference type="InterPro" id="IPR007577">
    <property type="entry name" value="GlycoTrfase_DXD_sugar-bd_CS"/>
</dbReference>
<dbReference type="STRING" id="13370.A0A448YFC2"/>
<sequence length="432" mass="49664">MNYADIYDDTSKKRLSSRNIKLFLNKHKNKLFLGAIIFYLILHVLTGNFETIDTELVKAKADKEKTMDFKTIGKDLYKQNAISIGDFTLRERMAYYFPYEPEKPLPRNVWQTWKCSDDDPSFPSSYRVPHKSWKLVNPKSDVLLVPDSHVDEFISDTFQEIPEIVTTFRTLPKNILKADFFRYLVVFARGGTYSDLDTICLKPIDTWAPFNEQHVKRTFNAKQKYAFDPQLMISPVGLTIGIEADPDRSDWADWYARRIQFCQWTIQGKRGHPMLRELIVRIVEETDRKKRMGKLTSIEGKDKGGDIMQWTGPGIFTDTVFDYLNNVATNGEAGDGFGVGSKYWLQNKKYKVKNPETGGNNEPLNADKQKINWKTFANLEEPTMIDDVMVLPITGFSPGVGQMGSGSVKDPLAYVKHLFGGTWKPEDERMQK</sequence>
<dbReference type="InterPro" id="IPR039367">
    <property type="entry name" value="Och1-like"/>
</dbReference>
<reference evidence="3 4" key="1">
    <citation type="submission" date="2018-12" db="EMBL/GenBank/DDBJ databases">
        <authorList>
            <person name="Tiukova I."/>
            <person name="Dainat J."/>
        </authorList>
    </citation>
    <scope>NUCLEOTIDE SEQUENCE [LARGE SCALE GENOMIC DNA]</scope>
</reference>
<dbReference type="OrthoDB" id="409543at2759"/>
<keyword evidence="2" id="KW-1133">Transmembrane helix</keyword>
<name>A0A448YFC2_BRENA</name>